<dbReference type="InterPro" id="IPR020084">
    <property type="entry name" value="NUDIX_hydrolase_CS"/>
</dbReference>
<protein>
    <submittedName>
        <fullName evidence="6">ADP-ribose pyrophosphatase YjhB, NUDIX family</fullName>
    </submittedName>
</protein>
<dbReference type="InterPro" id="IPR000086">
    <property type="entry name" value="NUDIX_hydrolase_dom"/>
</dbReference>
<dbReference type="Gene3D" id="3.90.79.10">
    <property type="entry name" value="Nucleoside Triphosphate Pyrophosphohydrolase"/>
    <property type="match status" value="1"/>
</dbReference>
<comment type="similarity">
    <text evidence="2 4">Belongs to the Nudix hydrolase family.</text>
</comment>
<dbReference type="EMBL" id="FMCT01000007">
    <property type="protein sequence ID" value="SCF25061.1"/>
    <property type="molecule type" value="Genomic_DNA"/>
</dbReference>
<dbReference type="STRING" id="47853.TK50_03605"/>
<accession>A0A1C4YXI1</accession>
<dbReference type="PROSITE" id="PS00893">
    <property type="entry name" value="NUDIX_BOX"/>
    <property type="match status" value="1"/>
</dbReference>
<proteinExistence type="inferred from homology"/>
<dbReference type="InterPro" id="IPR020476">
    <property type="entry name" value="Nudix_hydrolase"/>
</dbReference>
<dbReference type="AlphaFoldDB" id="A0A1C4YXI1"/>
<evidence type="ECO:0000313" key="7">
    <source>
        <dbReference type="Proteomes" id="UP000183585"/>
    </source>
</evidence>
<evidence type="ECO:0000259" key="5">
    <source>
        <dbReference type="PROSITE" id="PS51462"/>
    </source>
</evidence>
<feature type="domain" description="Nudix hydrolase" evidence="5">
    <location>
        <begin position="19"/>
        <end position="150"/>
    </location>
</feature>
<dbReference type="GO" id="GO:0016787">
    <property type="term" value="F:hydrolase activity"/>
    <property type="evidence" value="ECO:0007669"/>
    <property type="project" value="UniProtKB-KW"/>
</dbReference>
<keyword evidence="3 4" id="KW-0378">Hydrolase</keyword>
<keyword evidence="7" id="KW-1185">Reference proteome</keyword>
<evidence type="ECO:0000256" key="4">
    <source>
        <dbReference type="RuleBase" id="RU003476"/>
    </source>
</evidence>
<dbReference type="Pfam" id="PF00293">
    <property type="entry name" value="NUDIX"/>
    <property type="match status" value="1"/>
</dbReference>
<evidence type="ECO:0000313" key="6">
    <source>
        <dbReference type="EMBL" id="SCF25061.1"/>
    </source>
</evidence>
<dbReference type="PROSITE" id="PS51462">
    <property type="entry name" value="NUDIX"/>
    <property type="match status" value="1"/>
</dbReference>
<dbReference type="PANTHER" id="PTHR43046">
    <property type="entry name" value="GDP-MANNOSE MANNOSYL HYDROLASE"/>
    <property type="match status" value="1"/>
</dbReference>
<organism evidence="6 7">
    <name type="scientific">Micromonospora carbonacea</name>
    <dbReference type="NCBI Taxonomy" id="47853"/>
    <lineage>
        <taxon>Bacteria</taxon>
        <taxon>Bacillati</taxon>
        <taxon>Actinomycetota</taxon>
        <taxon>Actinomycetes</taxon>
        <taxon>Micromonosporales</taxon>
        <taxon>Micromonosporaceae</taxon>
        <taxon>Micromonospora</taxon>
    </lineage>
</organism>
<dbReference type="SUPFAM" id="SSF55811">
    <property type="entry name" value="Nudix"/>
    <property type="match status" value="1"/>
</dbReference>
<evidence type="ECO:0000256" key="2">
    <source>
        <dbReference type="ARBA" id="ARBA00005582"/>
    </source>
</evidence>
<dbReference type="Proteomes" id="UP000183585">
    <property type="component" value="Unassembled WGS sequence"/>
</dbReference>
<evidence type="ECO:0000256" key="3">
    <source>
        <dbReference type="ARBA" id="ARBA00022801"/>
    </source>
</evidence>
<name>A0A1C4YXI1_9ACTN</name>
<dbReference type="InterPro" id="IPR015797">
    <property type="entry name" value="NUDIX_hydrolase-like_dom_sf"/>
</dbReference>
<reference evidence="7" key="1">
    <citation type="submission" date="2016-06" db="EMBL/GenBank/DDBJ databases">
        <authorList>
            <person name="Varghese N."/>
            <person name="Submissions Spin"/>
        </authorList>
    </citation>
    <scope>NUCLEOTIDE SEQUENCE [LARGE SCALE GENOMIC DNA]</scope>
    <source>
        <strain evidence="7">DSM 43168</strain>
    </source>
</reference>
<dbReference type="PRINTS" id="PR00502">
    <property type="entry name" value="NUDIXFAMILY"/>
</dbReference>
<gene>
    <name evidence="6" type="ORF">GA0070563_1079</name>
</gene>
<sequence length="158" mass="17053">MAVARTEHYHDPNAPKANSIVVAVSVFVRDEDGRVLLIQRTDNGLWSLPGGGQEIGESVAGTAVREAQEETGVRVEVTGMVGVYSNPGHVIAYSDGEVRQQFSLCLRAEPVGGTLTPSDESSDVRWVARDELGALDIHPSTLPRITHGYEDRPEPHIG</sequence>
<dbReference type="PANTHER" id="PTHR43046:SF16">
    <property type="entry name" value="ADP-RIBOSE PYROPHOSPHATASE YJHB-RELATED"/>
    <property type="match status" value="1"/>
</dbReference>
<comment type="cofactor">
    <cofactor evidence="1">
        <name>Mg(2+)</name>
        <dbReference type="ChEBI" id="CHEBI:18420"/>
    </cofactor>
</comment>
<evidence type="ECO:0000256" key="1">
    <source>
        <dbReference type="ARBA" id="ARBA00001946"/>
    </source>
</evidence>